<comment type="subcellular location">
    <subcellularLocation>
        <location evidence="1">Membrane</location>
    </subcellularLocation>
</comment>
<organism evidence="5 6">
    <name type="scientific">Comamonas testosteroni TK102</name>
    <dbReference type="NCBI Taxonomy" id="1392005"/>
    <lineage>
        <taxon>Bacteria</taxon>
        <taxon>Pseudomonadati</taxon>
        <taxon>Pseudomonadota</taxon>
        <taxon>Betaproteobacteria</taxon>
        <taxon>Burkholderiales</taxon>
        <taxon>Comamonadaceae</taxon>
        <taxon>Comamonas</taxon>
    </lineage>
</organism>
<evidence type="ECO:0000313" key="5">
    <source>
        <dbReference type="EMBL" id="AIJ47028.1"/>
    </source>
</evidence>
<dbReference type="EMBL" id="CP006704">
    <property type="protein sequence ID" value="AIJ47028.1"/>
    <property type="molecule type" value="Genomic_DNA"/>
</dbReference>
<dbReference type="PANTHER" id="PTHR30332:SF24">
    <property type="entry name" value="SECRETIN GSPD-RELATED"/>
    <property type="match status" value="1"/>
</dbReference>
<evidence type="ECO:0000256" key="4">
    <source>
        <dbReference type="SAM" id="SignalP"/>
    </source>
</evidence>
<gene>
    <name evidence="5" type="ORF">O987_14575</name>
</gene>
<dbReference type="GO" id="GO:0009306">
    <property type="term" value="P:protein secretion"/>
    <property type="evidence" value="ECO:0007669"/>
    <property type="project" value="TreeGrafter"/>
</dbReference>
<protein>
    <submittedName>
        <fullName evidence="5">Uncharacterized protein</fullName>
    </submittedName>
</protein>
<dbReference type="HOGENOM" id="CLU_465348_0_0_4"/>
<evidence type="ECO:0000313" key="6">
    <source>
        <dbReference type="Proteomes" id="UP000028782"/>
    </source>
</evidence>
<dbReference type="GO" id="GO:0016020">
    <property type="term" value="C:membrane"/>
    <property type="evidence" value="ECO:0007669"/>
    <property type="project" value="UniProtKB-SubCell"/>
</dbReference>
<proteinExistence type="predicted"/>
<accession>A0A076PMT3</accession>
<evidence type="ECO:0000256" key="2">
    <source>
        <dbReference type="ARBA" id="ARBA00022729"/>
    </source>
</evidence>
<dbReference type="InterPro" id="IPR050810">
    <property type="entry name" value="Bact_Secretion_Sys_Channel"/>
</dbReference>
<dbReference type="PROSITE" id="PS51257">
    <property type="entry name" value="PROKAR_LIPOPROTEIN"/>
    <property type="match status" value="1"/>
</dbReference>
<dbReference type="RefSeq" id="WP_019042144.1">
    <property type="nucleotide sequence ID" value="NZ_CP006704.1"/>
</dbReference>
<dbReference type="Proteomes" id="UP000028782">
    <property type="component" value="Chromosome"/>
</dbReference>
<keyword evidence="3" id="KW-0472">Membrane</keyword>
<dbReference type="AlphaFoldDB" id="A0A076PMT3"/>
<reference evidence="5 6" key="1">
    <citation type="journal article" date="2014" name="Genome Announc.">
        <title>Complete Genome Sequence of Polychlorinated Biphenyl Degrader Comamonas testosteroni TK102 (NBRC 109938).</title>
        <authorList>
            <person name="Fukuda K."/>
            <person name="Hosoyama A."/>
            <person name="Tsuchikane K."/>
            <person name="Ohji S."/>
            <person name="Yamazoe A."/>
            <person name="Fujita N."/>
            <person name="Shintani M."/>
            <person name="Kimbara K."/>
        </authorList>
    </citation>
    <scope>NUCLEOTIDE SEQUENCE [LARGE SCALE GENOMIC DNA]</scope>
    <source>
        <strain evidence="5">TK102</strain>
    </source>
</reference>
<keyword evidence="2 4" id="KW-0732">Signal</keyword>
<sequence length="596" mass="63481">MILANLKHSVVPSALVSALLLAGCVSPAVTQQVRGHIDSSLEAAGVMNRSLRVEETTQGHKAATNAAAARQLSPIVARRASRPWIGSEMIEISSEDSLPAIFDETFKLISFEDKSTGGKVSLTVWAERMSRITGVPFRIKQDVYSPASSAVASSPSTAQPAKPATATVAGMSMPAPLAVAGQPSVEAIRPGPNLMLDTVEMDWKNNTPRGITEFVTARLGLSYAYRDGVIIIERYVTETFEIAALEGSKDFAMNLQGGSTSGASSTTGATGNSQSNFRIDEAGSLDIFNSFMNSLQQMVAAVPGSSIAINQGTGRFAVTTTKEAMQRIRQVVKSENESLTRQVRIQMDIYSITTKDGDEKGVNWGVVLNSLTSKWGATIDSPTSLVGDTAGQIGLTILSLANGGSPSSGTVPRWGGTQAAIQALNEYGTNIQHRPIEMQAMNRQWARKTNLNDRSYVSETLPSTSTAAGSGSVGMKTANVTTGDRFMIQPAILDNGSVQLRFGISMTNLVAMTETTSGQGTSISRVQNPERSGIDDQSTVMLKAGQVMVLTGMARYKAKDNRRRLAEGWSLLAGGSDAQSLEREEFLVVVRPVLMN</sequence>
<evidence type="ECO:0000256" key="1">
    <source>
        <dbReference type="ARBA" id="ARBA00004370"/>
    </source>
</evidence>
<feature type="signal peptide" evidence="4">
    <location>
        <begin position="1"/>
        <end position="22"/>
    </location>
</feature>
<dbReference type="GO" id="GO:0015627">
    <property type="term" value="C:type II protein secretion system complex"/>
    <property type="evidence" value="ECO:0007669"/>
    <property type="project" value="TreeGrafter"/>
</dbReference>
<evidence type="ECO:0000256" key="3">
    <source>
        <dbReference type="ARBA" id="ARBA00023136"/>
    </source>
</evidence>
<feature type="chain" id="PRO_5001715859" evidence="4">
    <location>
        <begin position="23"/>
        <end position="596"/>
    </location>
</feature>
<name>A0A076PMT3_COMTE</name>
<dbReference type="PANTHER" id="PTHR30332">
    <property type="entry name" value="PROBABLE GENERAL SECRETION PATHWAY PROTEIN D"/>
    <property type="match status" value="1"/>
</dbReference>
<dbReference type="KEGG" id="ctes:O987_14575"/>